<dbReference type="PDB" id="9GVA">
    <property type="method" value="X-ray"/>
    <property type="resolution" value="2.40 A"/>
    <property type="chains" value="AAA/BBB/CCC=1-192"/>
</dbReference>
<dbReference type="InterPro" id="IPR011004">
    <property type="entry name" value="Trimer_LpxA-like_sf"/>
</dbReference>
<organism evidence="1 2">
    <name type="scientific">Porphyromonas gingivalis (strain ATCC BAA-308 / W83)</name>
    <dbReference type="NCBI Taxonomy" id="242619"/>
    <lineage>
        <taxon>Bacteria</taxon>
        <taxon>Pseudomonadati</taxon>
        <taxon>Bacteroidota</taxon>
        <taxon>Bacteroidia</taxon>
        <taxon>Bacteroidales</taxon>
        <taxon>Porphyromonadaceae</taxon>
        <taxon>Porphyromonas</taxon>
    </lineage>
</organism>
<accession>Q7MV79</accession>
<reference evidence="3" key="2">
    <citation type="journal article" date="2025" name="J. Struct. Biol.">
        <title>Kinetic and structural studies of gamma-carbonic anhydrase from the oral pathogen Porphyromonas gingivalis.</title>
        <authorList>
            <person name="Ferraroni M."/>
            <person name="Angeli A."/>
            <person name="De Luca V."/>
            <person name="Capasso C."/>
            <person name="Supuran C.T."/>
        </authorList>
    </citation>
    <scope>X-RAY CRYSTALLOGRAPHY (2.40 ANGSTROMS) IN COMPLEX WITH ZN(2+)</scope>
</reference>
<dbReference type="AlphaFoldDB" id="Q7MV79"/>
<dbReference type="SMR" id="Q7MV79"/>
<keyword evidence="1" id="KW-0808">Transferase</keyword>
<name>Q7MV79_PORGI</name>
<protein>
    <submittedName>
        <fullName evidence="1">Hexapeptide transferase family protein</fullName>
    </submittedName>
</protein>
<dbReference type="Proteomes" id="UP000000588">
    <property type="component" value="Chromosome"/>
</dbReference>
<evidence type="ECO:0000313" key="1">
    <source>
        <dbReference type="EMBL" id="AAQ66301.1"/>
    </source>
</evidence>
<dbReference type="Gene3D" id="2.160.10.10">
    <property type="entry name" value="Hexapeptide repeat proteins"/>
    <property type="match status" value="1"/>
</dbReference>
<sequence>MAQRENSDYLTTKMALIQSVRGFTPIIGEDTFLAENATIVGDVVMGKGCSVWFNAVLRGDVNSIRIGDNVNIQDGSILHTLYQKSTIEIGDNVSVGHNVVIHGAKICDYALIGMGAVVLDHVVVGEGAIVAAGSVVLTGTQIEPNSIYAGAPARFIKKVDPEQSREMNFRIAHNYRMYASWFKDESSEIDNP</sequence>
<keyword evidence="3" id="KW-0479">Metal-binding</keyword>
<evidence type="ECO:0007829" key="3">
    <source>
        <dbReference type="PDB" id="9GVA"/>
    </source>
</evidence>
<dbReference type="CDD" id="cd04645">
    <property type="entry name" value="LbH_gamma_CA_like"/>
    <property type="match status" value="1"/>
</dbReference>
<feature type="binding site" evidence="3">
    <location>
        <position position="97"/>
    </location>
    <ligand>
        <name>Zn(2+)</name>
        <dbReference type="ChEBI" id="CHEBI:29105"/>
    </ligand>
</feature>
<dbReference type="PANTHER" id="PTHR13061:SF29">
    <property type="entry name" value="GAMMA CARBONIC ANHYDRASE-LIKE 1, MITOCHONDRIAL-RELATED"/>
    <property type="match status" value="1"/>
</dbReference>
<dbReference type="EMBL" id="AE015924">
    <property type="protein sequence ID" value="AAQ66301.1"/>
    <property type="molecule type" value="Genomic_DNA"/>
</dbReference>
<dbReference type="STRING" id="242619.PG_1211"/>
<proteinExistence type="evidence at protein level"/>
<dbReference type="Pfam" id="PF00132">
    <property type="entry name" value="Hexapep"/>
    <property type="match status" value="2"/>
</dbReference>
<dbReference type="KEGG" id="pgi:PG_1211"/>
<dbReference type="EnsemblBacteria" id="AAQ66301">
    <property type="protein sequence ID" value="AAQ66301"/>
    <property type="gene ID" value="PG_1211"/>
</dbReference>
<feature type="binding site" evidence="3">
    <location>
        <position position="79"/>
    </location>
    <ligand>
        <name>Zn(2+)</name>
        <dbReference type="ChEBI" id="CHEBI:29105"/>
    </ligand>
</feature>
<dbReference type="SUPFAM" id="SSF51161">
    <property type="entry name" value="Trimeric LpxA-like enzymes"/>
    <property type="match status" value="1"/>
</dbReference>
<keyword evidence="2" id="KW-1185">Reference proteome</keyword>
<dbReference type="HOGENOM" id="CLU_064827_7_1_10"/>
<dbReference type="GO" id="GO:0046872">
    <property type="term" value="F:metal ion binding"/>
    <property type="evidence" value="ECO:0007669"/>
    <property type="project" value="UniProtKB-KW"/>
</dbReference>
<keyword evidence="3" id="KW-0002">3D-structure</keyword>
<evidence type="ECO:0000313" key="2">
    <source>
        <dbReference type="Proteomes" id="UP000000588"/>
    </source>
</evidence>
<dbReference type="InterPro" id="IPR047324">
    <property type="entry name" value="LbH_gamma_CA-like"/>
</dbReference>
<reference evidence="1 2" key="1">
    <citation type="journal article" date="2003" name="J. Bacteriol.">
        <title>Complete genome sequence of the oral pathogenic bacterium Porphyromonas gingivalis strain W83.</title>
        <authorList>
            <person name="Nelson K."/>
            <person name="Fleishmann R."/>
            <person name="DeBoy R."/>
            <person name="Paulsen I."/>
            <person name="Fouts D."/>
            <person name="Eisen J."/>
            <person name="Daugherty S."/>
            <person name="Dodson R."/>
            <person name="Durkin A."/>
            <person name="Gwinn M."/>
            <person name="Haft D."/>
            <person name="Kolonay J."/>
            <person name="Nelson W."/>
            <person name="White O."/>
            <person name="Mason T."/>
            <person name="Tallon L."/>
            <person name="Gray J."/>
            <person name="Granger D."/>
            <person name="Tettelin H."/>
            <person name="Dong H."/>
            <person name="Galvin J."/>
            <person name="Duncan M."/>
            <person name="Dewhirst F."/>
            <person name="Fraser C."/>
        </authorList>
    </citation>
    <scope>NUCLEOTIDE SEQUENCE [LARGE SCALE GENOMIC DNA]</scope>
    <source>
        <strain evidence="2">ATCC BAA-308 / W83</strain>
    </source>
</reference>
<dbReference type="GO" id="GO:0016740">
    <property type="term" value="F:transferase activity"/>
    <property type="evidence" value="ECO:0007669"/>
    <property type="project" value="UniProtKB-KW"/>
</dbReference>
<dbReference type="InterPro" id="IPR001451">
    <property type="entry name" value="Hexapep"/>
</dbReference>
<keyword evidence="3" id="KW-0862">Zinc</keyword>
<dbReference type="eggNOG" id="COG0663">
    <property type="taxonomic scope" value="Bacteria"/>
</dbReference>
<gene>
    <name evidence="1" type="ordered locus">PG_1211</name>
</gene>
<dbReference type="PANTHER" id="PTHR13061">
    <property type="entry name" value="DYNACTIN SUBUNIT P25"/>
    <property type="match status" value="1"/>
</dbReference>
<dbReference type="InterPro" id="IPR050484">
    <property type="entry name" value="Transf_Hexapept/Carb_Anhydrase"/>
</dbReference>
<feature type="binding site" evidence="3">
    <location>
        <position position="102"/>
    </location>
    <ligand>
        <name>Zn(2+)</name>
        <dbReference type="ChEBI" id="CHEBI:29105"/>
    </ligand>
</feature>